<dbReference type="EMBL" id="OV651830">
    <property type="protein sequence ID" value="CAH1105155.1"/>
    <property type="molecule type" value="Genomic_DNA"/>
</dbReference>
<feature type="compositionally biased region" description="Low complexity" evidence="3">
    <location>
        <begin position="265"/>
        <end position="277"/>
    </location>
</feature>
<accession>A0A9P0GCU2</accession>
<evidence type="ECO:0000256" key="2">
    <source>
        <dbReference type="ARBA" id="ARBA00022840"/>
    </source>
</evidence>
<name>A0A9P0GCU2_9CUCU</name>
<keyword evidence="5" id="KW-1185">Reference proteome</keyword>
<dbReference type="PANTHER" id="PTHR24223:SF448">
    <property type="entry name" value="FI20146P1-RELATED"/>
    <property type="match status" value="1"/>
</dbReference>
<keyword evidence="1" id="KW-0547">Nucleotide-binding</keyword>
<feature type="region of interest" description="Disordered" evidence="3">
    <location>
        <begin position="257"/>
        <end position="291"/>
    </location>
</feature>
<dbReference type="InterPro" id="IPR050173">
    <property type="entry name" value="ABC_transporter_C-like"/>
</dbReference>
<sequence>MEEIKSNVKPRRKHPLDNADIISWLLFFWLLPFFKEGYKKELTEDDIFEHRKSHDSGQLGDKLEATWNKLSANNKKPSLIKAIIQTFFLEALLLNCLIFTEEMIRISQPFFITKLILVYENNRANEDKSEIYIYAALIVITSYISNNMAHNFNLAIMQLAIKIRVSCCSLIYRKALRNIEKPKGKNITVINDLCPQDREEQKVLIKYLKIARSKKLEAKIVDFKLIIENRVYTTKELSNVQNFEDLDPRNYCGISNEESRRRSKNLNNSSNSRSTTNAQLVKERSIFSPPV</sequence>
<proteinExistence type="predicted"/>
<evidence type="ECO:0000313" key="5">
    <source>
        <dbReference type="Proteomes" id="UP001153636"/>
    </source>
</evidence>
<protein>
    <submittedName>
        <fullName evidence="4">Uncharacterized protein</fullName>
    </submittedName>
</protein>
<dbReference type="OrthoDB" id="6500128at2759"/>
<evidence type="ECO:0000256" key="3">
    <source>
        <dbReference type="SAM" id="MobiDB-lite"/>
    </source>
</evidence>
<evidence type="ECO:0000313" key="4">
    <source>
        <dbReference type="EMBL" id="CAH1105155.1"/>
    </source>
</evidence>
<keyword evidence="2" id="KW-0067">ATP-binding</keyword>
<dbReference type="Proteomes" id="UP001153636">
    <property type="component" value="Chromosome 18"/>
</dbReference>
<dbReference type="AlphaFoldDB" id="A0A9P0GCU2"/>
<dbReference type="GO" id="GO:0016020">
    <property type="term" value="C:membrane"/>
    <property type="evidence" value="ECO:0007669"/>
    <property type="project" value="TreeGrafter"/>
</dbReference>
<reference evidence="4" key="1">
    <citation type="submission" date="2022-01" db="EMBL/GenBank/DDBJ databases">
        <authorList>
            <person name="King R."/>
        </authorList>
    </citation>
    <scope>NUCLEOTIDE SEQUENCE</scope>
</reference>
<dbReference type="GO" id="GO:0042626">
    <property type="term" value="F:ATPase-coupled transmembrane transporter activity"/>
    <property type="evidence" value="ECO:0007669"/>
    <property type="project" value="TreeGrafter"/>
</dbReference>
<gene>
    <name evidence="4" type="ORF">PSYICH_LOCUS5660</name>
</gene>
<dbReference type="GO" id="GO:0005524">
    <property type="term" value="F:ATP binding"/>
    <property type="evidence" value="ECO:0007669"/>
    <property type="project" value="UniProtKB-KW"/>
</dbReference>
<dbReference type="PANTHER" id="PTHR24223">
    <property type="entry name" value="ATP-BINDING CASSETTE SUB-FAMILY C"/>
    <property type="match status" value="1"/>
</dbReference>
<evidence type="ECO:0000256" key="1">
    <source>
        <dbReference type="ARBA" id="ARBA00022741"/>
    </source>
</evidence>
<organism evidence="4 5">
    <name type="scientific">Psylliodes chrysocephalus</name>
    <dbReference type="NCBI Taxonomy" id="3402493"/>
    <lineage>
        <taxon>Eukaryota</taxon>
        <taxon>Metazoa</taxon>
        <taxon>Ecdysozoa</taxon>
        <taxon>Arthropoda</taxon>
        <taxon>Hexapoda</taxon>
        <taxon>Insecta</taxon>
        <taxon>Pterygota</taxon>
        <taxon>Neoptera</taxon>
        <taxon>Endopterygota</taxon>
        <taxon>Coleoptera</taxon>
        <taxon>Polyphaga</taxon>
        <taxon>Cucujiformia</taxon>
        <taxon>Chrysomeloidea</taxon>
        <taxon>Chrysomelidae</taxon>
        <taxon>Galerucinae</taxon>
        <taxon>Alticini</taxon>
        <taxon>Psylliodes</taxon>
    </lineage>
</organism>